<feature type="domain" description="GPI inositol-deacylase winged helix" evidence="1">
    <location>
        <begin position="206"/>
        <end position="296"/>
    </location>
</feature>
<name>A0ABR4H8V3_9EURO</name>
<dbReference type="Pfam" id="PF22939">
    <property type="entry name" value="WHD_GPIID"/>
    <property type="match status" value="1"/>
</dbReference>
<dbReference type="PANTHER" id="PTHR10039:SF14">
    <property type="entry name" value="NACHT DOMAIN-CONTAINING PROTEIN"/>
    <property type="match status" value="1"/>
</dbReference>
<dbReference type="EMBL" id="JBFXLT010000053">
    <property type="protein sequence ID" value="KAL2811883.1"/>
    <property type="molecule type" value="Genomic_DNA"/>
</dbReference>
<dbReference type="PANTHER" id="PTHR10039">
    <property type="entry name" value="AMELOGENIN"/>
    <property type="match status" value="1"/>
</dbReference>
<reference evidence="2 3" key="1">
    <citation type="submission" date="2024-07" db="EMBL/GenBank/DDBJ databases">
        <title>Section-level genome sequencing and comparative genomics of Aspergillus sections Usti and Cavernicolus.</title>
        <authorList>
            <consortium name="Lawrence Berkeley National Laboratory"/>
            <person name="Nybo J.L."/>
            <person name="Vesth T.C."/>
            <person name="Theobald S."/>
            <person name="Frisvad J.C."/>
            <person name="Larsen T.O."/>
            <person name="Kjaerboelling I."/>
            <person name="Rothschild-Mancinelli K."/>
            <person name="Lyhne E.K."/>
            <person name="Kogle M.E."/>
            <person name="Barry K."/>
            <person name="Clum A."/>
            <person name="Na H."/>
            <person name="Ledsgaard L."/>
            <person name="Lin J."/>
            <person name="Lipzen A."/>
            <person name="Kuo A."/>
            <person name="Riley R."/>
            <person name="Mondo S."/>
            <person name="Labutti K."/>
            <person name="Haridas S."/>
            <person name="Pangalinan J."/>
            <person name="Salamov A.A."/>
            <person name="Simmons B.A."/>
            <person name="Magnuson J.K."/>
            <person name="Chen J."/>
            <person name="Drula E."/>
            <person name="Henrissat B."/>
            <person name="Wiebenga A."/>
            <person name="Lubbers R.J."/>
            <person name="Gomes A.C."/>
            <person name="Makela M.R."/>
            <person name="Stajich J."/>
            <person name="Grigoriev I.V."/>
            <person name="Mortensen U.H."/>
            <person name="De Vries R.P."/>
            <person name="Baker S.E."/>
            <person name="Andersen M.R."/>
        </authorList>
    </citation>
    <scope>NUCLEOTIDE SEQUENCE [LARGE SCALE GENOMIC DNA]</scope>
    <source>
        <strain evidence="2 3">CBS 588.65</strain>
    </source>
</reference>
<evidence type="ECO:0000259" key="1">
    <source>
        <dbReference type="Pfam" id="PF22939"/>
    </source>
</evidence>
<organism evidence="2 3">
    <name type="scientific">Aspergillus granulosus</name>
    <dbReference type="NCBI Taxonomy" id="176169"/>
    <lineage>
        <taxon>Eukaryota</taxon>
        <taxon>Fungi</taxon>
        <taxon>Dikarya</taxon>
        <taxon>Ascomycota</taxon>
        <taxon>Pezizomycotina</taxon>
        <taxon>Eurotiomycetes</taxon>
        <taxon>Eurotiomycetidae</taxon>
        <taxon>Eurotiales</taxon>
        <taxon>Aspergillaceae</taxon>
        <taxon>Aspergillus</taxon>
        <taxon>Aspergillus subgen. Nidulantes</taxon>
    </lineage>
</organism>
<comment type="caution">
    <text evidence="2">The sequence shown here is derived from an EMBL/GenBank/DDBJ whole genome shotgun (WGS) entry which is preliminary data.</text>
</comment>
<sequence length="347" mass="39540">MLSHPEAFALVREKWATQQRQKATRGDVITLLREIARIIPGCTLILDGLDECSWVKDNQKPDDGDSLDSFMEALAGATTDQATRILIVSRDEPEIRTCLSHETGIFPCSEYKITPEDVESDIISFSRNIVHRRLPKKPDTMKEDLTQKLAGRSNGQFMWVKMLEDSLRGGKNQKQLEQAINSTPNGLHHIYERNWMKIERLSEEDRERAISLLRWTTFALRPLTVSEMVEALLISQNCDEFREDELPDAIDMDYIETEIFYYCGSLLEVRSSHAECPAGMRTVHLAHFSVKEFLRHKLAHTEKIMQLTGAIGSFTEDEARVRNTIRSLALFEITPPGHGSNTPQLVA</sequence>
<evidence type="ECO:0000313" key="2">
    <source>
        <dbReference type="EMBL" id="KAL2811883.1"/>
    </source>
</evidence>
<proteinExistence type="predicted"/>
<gene>
    <name evidence="2" type="ORF">BJX63DRAFT_422112</name>
</gene>
<keyword evidence="3" id="KW-1185">Reference proteome</keyword>
<dbReference type="Proteomes" id="UP001610334">
    <property type="component" value="Unassembled WGS sequence"/>
</dbReference>
<dbReference type="InterPro" id="IPR054471">
    <property type="entry name" value="GPIID_WHD"/>
</dbReference>
<protein>
    <recommendedName>
        <fullName evidence="1">GPI inositol-deacylase winged helix domain-containing protein</fullName>
    </recommendedName>
</protein>
<accession>A0ABR4H8V3</accession>
<evidence type="ECO:0000313" key="3">
    <source>
        <dbReference type="Proteomes" id="UP001610334"/>
    </source>
</evidence>